<dbReference type="Proteomes" id="UP000005143">
    <property type="component" value="Unassembled WGS sequence"/>
</dbReference>
<feature type="transmembrane region" description="Helical" evidence="2">
    <location>
        <begin position="77"/>
        <end position="98"/>
    </location>
</feature>
<dbReference type="GO" id="GO:0071972">
    <property type="term" value="F:peptidoglycan L,D-transpeptidase activity"/>
    <property type="evidence" value="ECO:0007669"/>
    <property type="project" value="TreeGrafter"/>
</dbReference>
<keyword evidence="2" id="KW-1133">Transmembrane helix</keyword>
<keyword evidence="2" id="KW-0812">Transmembrane</keyword>
<feature type="region of interest" description="Disordered" evidence="1">
    <location>
        <begin position="1"/>
        <end position="72"/>
    </location>
</feature>
<reference evidence="4 5" key="1">
    <citation type="journal article" date="2013" name="Biodegradation">
        <title>Quantitative proteomic analysis of ibuprofen-degrading Patulibacter sp. strain I11.</title>
        <authorList>
            <person name="Almeida B."/>
            <person name="Kjeldal H."/>
            <person name="Lolas I."/>
            <person name="Knudsen A.D."/>
            <person name="Carvalho G."/>
            <person name="Nielsen K.L."/>
            <person name="Barreto Crespo M.T."/>
            <person name="Stensballe A."/>
            <person name="Nielsen J.L."/>
        </authorList>
    </citation>
    <scope>NUCLEOTIDE SEQUENCE [LARGE SCALE GENOMIC DNA]</scope>
    <source>
        <strain evidence="4 5">I11</strain>
    </source>
</reference>
<dbReference type="SUPFAM" id="SSF56601">
    <property type="entry name" value="beta-lactamase/transpeptidase-like"/>
    <property type="match status" value="1"/>
</dbReference>
<dbReference type="Gene3D" id="3.10.450.100">
    <property type="entry name" value="NTF2-like, domain 1"/>
    <property type="match status" value="1"/>
</dbReference>
<dbReference type="InterPro" id="IPR050515">
    <property type="entry name" value="Beta-lactam/transpept"/>
</dbReference>
<feature type="domain" description="Penicillin-binding protein transpeptidase" evidence="3">
    <location>
        <begin position="345"/>
        <end position="566"/>
    </location>
</feature>
<feature type="compositionally biased region" description="Low complexity" evidence="1">
    <location>
        <begin position="43"/>
        <end position="53"/>
    </location>
</feature>
<dbReference type="SUPFAM" id="SSF54427">
    <property type="entry name" value="NTF2-like"/>
    <property type="match status" value="1"/>
</dbReference>
<proteinExistence type="predicted"/>
<evidence type="ECO:0000313" key="4">
    <source>
        <dbReference type="EMBL" id="EHN08927.1"/>
    </source>
</evidence>
<dbReference type="PATRIC" id="fig|1097667.3.peg.4213"/>
<dbReference type="RefSeq" id="WP_007579079.1">
    <property type="nucleotide sequence ID" value="NZ_AGUD01000311.1"/>
</dbReference>
<dbReference type="Pfam" id="PF00905">
    <property type="entry name" value="Transpeptidase"/>
    <property type="match status" value="1"/>
</dbReference>
<dbReference type="Gene3D" id="3.40.710.10">
    <property type="entry name" value="DD-peptidase/beta-lactamase superfamily"/>
    <property type="match status" value="1"/>
</dbReference>
<evidence type="ECO:0000256" key="1">
    <source>
        <dbReference type="SAM" id="MobiDB-lite"/>
    </source>
</evidence>
<feature type="compositionally biased region" description="Low complexity" evidence="1">
    <location>
        <begin position="572"/>
        <end position="584"/>
    </location>
</feature>
<comment type="caution">
    <text evidence="4">The sequence shown here is derived from an EMBL/GenBank/DDBJ whole genome shotgun (WGS) entry which is preliminary data.</text>
</comment>
<protein>
    <recommendedName>
        <fullName evidence="3">Penicillin-binding protein transpeptidase domain-containing protein</fullName>
    </recommendedName>
</protein>
<organism evidence="4 5">
    <name type="scientific">Patulibacter medicamentivorans</name>
    <dbReference type="NCBI Taxonomy" id="1097667"/>
    <lineage>
        <taxon>Bacteria</taxon>
        <taxon>Bacillati</taxon>
        <taxon>Actinomycetota</taxon>
        <taxon>Thermoleophilia</taxon>
        <taxon>Solirubrobacterales</taxon>
        <taxon>Patulibacteraceae</taxon>
        <taxon>Patulibacter</taxon>
    </lineage>
</organism>
<evidence type="ECO:0000256" key="2">
    <source>
        <dbReference type="SAM" id="Phobius"/>
    </source>
</evidence>
<dbReference type="GO" id="GO:0071555">
    <property type="term" value="P:cell wall organization"/>
    <property type="evidence" value="ECO:0007669"/>
    <property type="project" value="TreeGrafter"/>
</dbReference>
<evidence type="ECO:0000259" key="3">
    <source>
        <dbReference type="Pfam" id="PF00905"/>
    </source>
</evidence>
<feature type="compositionally biased region" description="Gly residues" evidence="1">
    <location>
        <begin position="28"/>
        <end position="42"/>
    </location>
</feature>
<dbReference type="Gene3D" id="3.90.1310.10">
    <property type="entry name" value="Penicillin-binding protein 2a (Domain 2)"/>
    <property type="match status" value="1"/>
</dbReference>
<dbReference type="PANTHER" id="PTHR30627:SF24">
    <property type="entry name" value="PENICILLIN-BINDING PROTEIN 4B"/>
    <property type="match status" value="1"/>
</dbReference>
<feature type="region of interest" description="Disordered" evidence="1">
    <location>
        <begin position="569"/>
        <end position="593"/>
    </location>
</feature>
<dbReference type="InterPro" id="IPR001460">
    <property type="entry name" value="PCN-bd_Tpept"/>
</dbReference>
<dbReference type="GO" id="GO:0008658">
    <property type="term" value="F:penicillin binding"/>
    <property type="evidence" value="ECO:0007669"/>
    <property type="project" value="InterPro"/>
</dbReference>
<evidence type="ECO:0000313" key="5">
    <source>
        <dbReference type="Proteomes" id="UP000005143"/>
    </source>
</evidence>
<sequence length="648" mass="66335">MPASGRRRPPQRSSGGTARAPAPRAAGGARGGGSGISGGAGGRRTPPGSPIRAAGDRGGRPPVGRARRGSGPGGRRPLLLIALLALLIAAGVGAYLVLDARASRQAERDTVDAYLRAWTAQDPGAMYGHVSDDVRSRTSEQRFAQLVRDPLGVATVQQLRIGKPKRDGDAFDVPVLARTRLFGTISATVRLPLVGSGDQARIRWAKRLTFPGLRDGETLTRTTDMPARATILARDGKTAIAEGESRSSPVPNLAQQVRGDLGTAKPEDAAMLKRLGVPADAKVGVSGLERILNPQLIGKPGGTLKAGDRVLKRVAPEKATAVRSSISLAVVKAAAEAQQDAPAGGGVVVLNSRTGEVLGFQGLAWSVLQPPGSTMKIITAAAGLEDGVAKTTTSYPVATEALGIQNSNQESCGGTLVQSFAHSCNSVFAPMAVKLGSKRFVEMAERFGFNTPPGVPGAQTSQLPKEIGVGDLAQSGIGQAQVQATALQVALMSATIANGGRMPKLTFLRSTKAAPAKRIIKPSTARDMRQLMLAVISGGTGQKAAVPGVTTAGKTGTAELRATQGDHCESQAAPDAEPGAEAPPVDSACGNKDGTNTDAWMAAFAPATRSGGNDPLAIGVLRISNFQGGETAAPVASKVLKAALDATG</sequence>
<feature type="compositionally biased region" description="Basic residues" evidence="1">
    <location>
        <begin position="1"/>
        <end position="10"/>
    </location>
</feature>
<feature type="compositionally biased region" description="Low complexity" evidence="1">
    <location>
        <begin position="11"/>
        <end position="27"/>
    </location>
</feature>
<dbReference type="AlphaFoldDB" id="H0EBL9"/>
<accession>H0EBL9</accession>
<dbReference type="GO" id="GO:0005886">
    <property type="term" value="C:plasma membrane"/>
    <property type="evidence" value="ECO:0007669"/>
    <property type="project" value="TreeGrafter"/>
</dbReference>
<dbReference type="InterPro" id="IPR012338">
    <property type="entry name" value="Beta-lactam/transpept-like"/>
</dbReference>
<keyword evidence="5" id="KW-1185">Reference proteome</keyword>
<keyword evidence="2" id="KW-0472">Membrane</keyword>
<dbReference type="PANTHER" id="PTHR30627">
    <property type="entry name" value="PEPTIDOGLYCAN D,D-TRANSPEPTIDASE"/>
    <property type="match status" value="1"/>
</dbReference>
<gene>
    <name evidence="4" type="ORF">PAI11_42510</name>
</gene>
<dbReference type="InterPro" id="IPR032710">
    <property type="entry name" value="NTF2-like_dom_sf"/>
</dbReference>
<name>H0EBL9_9ACTN</name>
<dbReference type="EMBL" id="AGUD01000311">
    <property type="protein sequence ID" value="EHN08927.1"/>
    <property type="molecule type" value="Genomic_DNA"/>
</dbReference>